<protein>
    <recommendedName>
        <fullName evidence="1">GLUG domain-containing protein</fullName>
    </recommendedName>
</protein>
<accession>X1ULH4</accession>
<dbReference type="AlphaFoldDB" id="X1ULH4"/>
<reference evidence="2" key="1">
    <citation type="journal article" date="2014" name="Front. Microbiol.">
        <title>High frequency of phylogenetically diverse reductive dehalogenase-homologous genes in deep subseafloor sedimentary metagenomes.</title>
        <authorList>
            <person name="Kawai M."/>
            <person name="Futagami T."/>
            <person name="Toyoda A."/>
            <person name="Takaki Y."/>
            <person name="Nishi S."/>
            <person name="Hori S."/>
            <person name="Arai W."/>
            <person name="Tsubouchi T."/>
            <person name="Morono Y."/>
            <person name="Uchiyama I."/>
            <person name="Ito T."/>
            <person name="Fujiyama A."/>
            <person name="Inagaki F."/>
            <person name="Takami H."/>
        </authorList>
    </citation>
    <scope>NUCLEOTIDE SEQUENCE</scope>
    <source>
        <strain evidence="2">Expedition CK06-06</strain>
    </source>
</reference>
<dbReference type="EMBL" id="BARW01022574">
    <property type="protein sequence ID" value="GAJ00741.1"/>
    <property type="molecule type" value="Genomic_DNA"/>
</dbReference>
<dbReference type="Gene3D" id="2.160.20.110">
    <property type="match status" value="2"/>
</dbReference>
<dbReference type="InterPro" id="IPR011493">
    <property type="entry name" value="GLUG"/>
</dbReference>
<feature type="non-terminal residue" evidence="2">
    <location>
        <position position="1"/>
    </location>
</feature>
<evidence type="ECO:0000313" key="2">
    <source>
        <dbReference type="EMBL" id="GAJ00741.1"/>
    </source>
</evidence>
<proteinExistence type="predicted"/>
<feature type="domain" description="GLUG" evidence="1">
    <location>
        <begin position="1"/>
        <end position="28"/>
    </location>
</feature>
<sequence length="267" mass="28283">GGASIGGLVGGNWYDGTITNCYSTGNVSGGRDVGGLVGYSKVREIIDSFWDIETSGRTTSDGGTGLPTAEMQTAATFFVWACGEPVWTIDEGNDYPRLWWENAPGEPITTPSYGGGSGDPNDPYLIYTAEQLNTIGLIPCHLDKHFKLMANIDLASFTGTEFNIIGYYIAWNDNKPFTGVFDGSDHTISNFSYTTTGTNYIGLFGYVTGEIKEVGLIDPNVDAGTGCYCVGSLVGWLCGGTITNCYAEGDSVTGAFYVGGLAGVNEE</sequence>
<comment type="caution">
    <text evidence="2">The sequence shown here is derived from an EMBL/GenBank/DDBJ whole genome shotgun (WGS) entry which is preliminary data.</text>
</comment>
<gene>
    <name evidence="2" type="ORF">S12H4_37632</name>
</gene>
<dbReference type="Pfam" id="PF07581">
    <property type="entry name" value="Glug"/>
    <property type="match status" value="2"/>
</dbReference>
<feature type="domain" description="GLUG" evidence="1">
    <location>
        <begin position="226"/>
        <end position="253"/>
    </location>
</feature>
<organism evidence="2">
    <name type="scientific">marine sediment metagenome</name>
    <dbReference type="NCBI Taxonomy" id="412755"/>
    <lineage>
        <taxon>unclassified sequences</taxon>
        <taxon>metagenomes</taxon>
        <taxon>ecological metagenomes</taxon>
    </lineage>
</organism>
<feature type="non-terminal residue" evidence="2">
    <location>
        <position position="267"/>
    </location>
</feature>
<evidence type="ECO:0000259" key="1">
    <source>
        <dbReference type="Pfam" id="PF07581"/>
    </source>
</evidence>
<name>X1ULH4_9ZZZZ</name>